<sequence length="57" mass="6626">MNHEIKEEYLATLNNLELKEARRLIHFLAGYAMVVGGEENVMEMILKEVSEIKEKGY</sequence>
<reference evidence="1 2" key="1">
    <citation type="submission" date="2014-08" db="EMBL/GenBank/DDBJ databases">
        <title>Complete genome of a marine bacteria Jeotgalibacillus malaysiensis.</title>
        <authorList>
            <person name="Yaakop A.S."/>
            <person name="Chan K.-G."/>
            <person name="Goh K.M."/>
        </authorList>
    </citation>
    <scope>NUCLEOTIDE SEQUENCE [LARGE SCALE GENOMIC DNA]</scope>
    <source>
        <strain evidence="1 2">D5</strain>
    </source>
</reference>
<evidence type="ECO:0000313" key="1">
    <source>
        <dbReference type="EMBL" id="AJD92015.1"/>
    </source>
</evidence>
<accession>A0A0B5AP19</accession>
<dbReference type="EMBL" id="CP009416">
    <property type="protein sequence ID" value="AJD92015.1"/>
    <property type="molecule type" value="Genomic_DNA"/>
</dbReference>
<organism evidence="1 2">
    <name type="scientific">Jeotgalibacillus malaysiensis</name>
    <dbReference type="NCBI Taxonomy" id="1508404"/>
    <lineage>
        <taxon>Bacteria</taxon>
        <taxon>Bacillati</taxon>
        <taxon>Bacillota</taxon>
        <taxon>Bacilli</taxon>
        <taxon>Bacillales</taxon>
        <taxon>Caryophanaceae</taxon>
        <taxon>Jeotgalibacillus</taxon>
    </lineage>
</organism>
<dbReference type="BioCyc" id="JESP1508404:G14D9-11978-MONOMER"/>
<protein>
    <submittedName>
        <fullName evidence="1">Uncharacterized protein</fullName>
    </submittedName>
</protein>
<name>A0A0B5AP19_9BACL</name>
<gene>
    <name evidence="1" type="ORF">JMA_26980</name>
</gene>
<proteinExistence type="predicted"/>
<dbReference type="AlphaFoldDB" id="A0A0B5AP19"/>
<dbReference type="HOGENOM" id="CLU_2990633_0_0_9"/>
<keyword evidence="2" id="KW-1185">Reference proteome</keyword>
<evidence type="ECO:0000313" key="2">
    <source>
        <dbReference type="Proteomes" id="UP000031449"/>
    </source>
</evidence>
<dbReference type="Proteomes" id="UP000031449">
    <property type="component" value="Chromosome"/>
</dbReference>
<dbReference type="KEGG" id="jeo:JMA_26980"/>